<protein>
    <recommendedName>
        <fullName evidence="3">Abi family protein</fullName>
    </recommendedName>
</protein>
<comment type="caution">
    <text evidence="1">The sequence shown here is derived from an EMBL/GenBank/DDBJ whole genome shotgun (WGS) entry which is preliminary data.</text>
</comment>
<sequence>MCGMGKQGSYEVAEHHFSSARLHHYLVAASGDHDLAHALYVWNSQLAAAFFADLGHLEVAVRNALDERMTIRHQSAGHPGSWLDDPTGALGRDLINARPRHRQPYRDIDRARRRVHDNGKPLDHGQIISETSLGLWHQLVSKRFASSLWPDLAGAFPHAPSRNRALVADRLEALRDLRNRIGHHHRIWNLPCEGLRVQLQELAGYIDPDLATWIEASSSLSSALARSPLAVP</sequence>
<organism evidence="1 2">
    <name type="scientific">Brachybacterium paraconglomeratum</name>
    <dbReference type="NCBI Taxonomy" id="173362"/>
    <lineage>
        <taxon>Bacteria</taxon>
        <taxon>Bacillati</taxon>
        <taxon>Actinomycetota</taxon>
        <taxon>Actinomycetes</taxon>
        <taxon>Micrococcales</taxon>
        <taxon>Dermabacteraceae</taxon>
        <taxon>Brachybacterium</taxon>
    </lineage>
</organism>
<dbReference type="Proteomes" id="UP000274327">
    <property type="component" value="Unassembled WGS sequence"/>
</dbReference>
<dbReference type="EMBL" id="QOCI01000024">
    <property type="protein sequence ID" value="RRR16947.1"/>
    <property type="molecule type" value="Genomic_DNA"/>
</dbReference>
<evidence type="ECO:0000313" key="1">
    <source>
        <dbReference type="EMBL" id="RRR16947.1"/>
    </source>
</evidence>
<keyword evidence="2" id="KW-1185">Reference proteome</keyword>
<accession>A0A426SG25</accession>
<name>A0A426SG25_9MICO</name>
<dbReference type="AlphaFoldDB" id="A0A426SG25"/>
<reference evidence="1 2" key="1">
    <citation type="submission" date="2018-07" db="EMBL/GenBank/DDBJ databases">
        <title>Brachybacteriurn paraconglorneratum KCTC 9916.</title>
        <authorList>
            <person name="Li Y."/>
        </authorList>
    </citation>
    <scope>NUCLEOTIDE SEQUENCE [LARGE SCALE GENOMIC DNA]</scope>
    <source>
        <strain evidence="1 2">KCTC 9916</strain>
    </source>
</reference>
<gene>
    <name evidence="1" type="ORF">DS079_16855</name>
</gene>
<evidence type="ECO:0000313" key="2">
    <source>
        <dbReference type="Proteomes" id="UP000274327"/>
    </source>
</evidence>
<evidence type="ECO:0008006" key="3">
    <source>
        <dbReference type="Google" id="ProtNLM"/>
    </source>
</evidence>
<proteinExistence type="predicted"/>